<gene>
    <name evidence="4" type="ORF">GYA37_00275</name>
</gene>
<dbReference type="AlphaFoldDB" id="A0A7X9E6F6"/>
<proteinExistence type="predicted"/>
<keyword evidence="1" id="KW-0547">Nucleotide-binding</keyword>
<keyword evidence="1" id="KW-0067">ATP-binding</keyword>
<dbReference type="InterPro" id="IPR003812">
    <property type="entry name" value="Fido"/>
</dbReference>
<name>A0A7X9E6F6_UNCKA</name>
<dbReference type="PROSITE" id="PS51459">
    <property type="entry name" value="FIDO"/>
    <property type="match status" value="1"/>
</dbReference>
<dbReference type="GO" id="GO:0005524">
    <property type="term" value="F:ATP binding"/>
    <property type="evidence" value="ECO:0007669"/>
    <property type="project" value="UniProtKB-KW"/>
</dbReference>
<organism evidence="4 5">
    <name type="scientific">candidate division WWE3 bacterium</name>
    <dbReference type="NCBI Taxonomy" id="2053526"/>
    <lineage>
        <taxon>Bacteria</taxon>
        <taxon>Katanobacteria</taxon>
    </lineage>
</organism>
<evidence type="ECO:0000313" key="5">
    <source>
        <dbReference type="Proteomes" id="UP000590542"/>
    </source>
</evidence>
<dbReference type="PANTHER" id="PTHR13504:SF38">
    <property type="entry name" value="FIDO DOMAIN-CONTAINING PROTEIN"/>
    <property type="match status" value="1"/>
</dbReference>
<dbReference type="SUPFAM" id="SSF46785">
    <property type="entry name" value="Winged helix' DNA-binding domain"/>
    <property type="match status" value="1"/>
</dbReference>
<evidence type="ECO:0000256" key="2">
    <source>
        <dbReference type="PIRSR" id="PIRSR640198-3"/>
    </source>
</evidence>
<dbReference type="Gene3D" id="1.10.3290.10">
    <property type="entry name" value="Fido-like domain"/>
    <property type="match status" value="1"/>
</dbReference>
<comment type="caution">
    <text evidence="4">The sequence shown here is derived from an EMBL/GenBank/DDBJ whole genome shotgun (WGS) entry which is preliminary data.</text>
</comment>
<evidence type="ECO:0000256" key="1">
    <source>
        <dbReference type="PIRSR" id="PIRSR640198-2"/>
    </source>
</evidence>
<dbReference type="InterPro" id="IPR040198">
    <property type="entry name" value="Fido_containing"/>
</dbReference>
<dbReference type="SUPFAM" id="SSF140931">
    <property type="entry name" value="Fic-like"/>
    <property type="match status" value="1"/>
</dbReference>
<evidence type="ECO:0000259" key="3">
    <source>
        <dbReference type="PROSITE" id="PS51459"/>
    </source>
</evidence>
<dbReference type="PANTHER" id="PTHR13504">
    <property type="entry name" value="FIDO DOMAIN-CONTAINING PROTEIN DDB_G0283145"/>
    <property type="match status" value="1"/>
</dbReference>
<accession>A0A7X9E6F6</accession>
<dbReference type="EMBL" id="JAAZNV010000005">
    <property type="protein sequence ID" value="NMB91269.1"/>
    <property type="molecule type" value="Genomic_DNA"/>
</dbReference>
<protein>
    <submittedName>
        <fullName evidence="4">Fic family protein</fullName>
    </submittedName>
</protein>
<evidence type="ECO:0000313" key="4">
    <source>
        <dbReference type="EMBL" id="NMB91269.1"/>
    </source>
</evidence>
<feature type="binding site" evidence="1">
    <location>
        <begin position="286"/>
        <end position="293"/>
    </location>
    <ligand>
        <name>ATP</name>
        <dbReference type="ChEBI" id="CHEBI:30616"/>
    </ligand>
</feature>
<dbReference type="Pfam" id="PF02661">
    <property type="entry name" value="Fic"/>
    <property type="match status" value="1"/>
</dbReference>
<feature type="domain" description="Fido" evidence="3">
    <location>
        <begin position="207"/>
        <end position="340"/>
    </location>
</feature>
<reference evidence="4 5" key="1">
    <citation type="journal article" date="2020" name="Biotechnol. Biofuels">
        <title>New insights from the biogas microbiome by comprehensive genome-resolved metagenomics of nearly 1600 species originating from multiple anaerobic digesters.</title>
        <authorList>
            <person name="Campanaro S."/>
            <person name="Treu L."/>
            <person name="Rodriguez-R L.M."/>
            <person name="Kovalovszki A."/>
            <person name="Ziels R.M."/>
            <person name="Maus I."/>
            <person name="Zhu X."/>
            <person name="Kougias P.G."/>
            <person name="Basile A."/>
            <person name="Luo G."/>
            <person name="Schluter A."/>
            <person name="Konstantinidis K.T."/>
            <person name="Angelidaki I."/>
        </authorList>
    </citation>
    <scope>NUCLEOTIDE SEQUENCE [LARGE SCALE GENOMIC DNA]</scope>
    <source>
        <strain evidence="4">AS27yjCOA_202</strain>
    </source>
</reference>
<sequence>MNDTILTPRQRYISNIINQSGGILREKIAEKLFPTYSVSKPTLIRDLNLLIKLKLIRSEGKAKATMYYPISHNPLLRVFDIENYFSYDPDQRVGAKKTFDSKIFEYLTDPQLADILMPLKNATVSFSDKTKGISPDLIRRELERFTIELSWKSSKIEGNTYTLLETESLIKEQKEASGKSKAETLMILNHKHAFDNILANKRNFKTISISVINQLHNTLVKGLEISTGIRRHEVGITGTIYRPLGNEHQLKEALEKTVEMVNKVTDPYLKAFIASVMFPYVQPYSDGNKRTARMLCNAILLANDLLPLSYRNVDIDQFKKATILFYEQLSAVAFSKIFIEQVKFSNDNYFLK</sequence>
<dbReference type="InterPro" id="IPR036597">
    <property type="entry name" value="Fido-like_dom_sf"/>
</dbReference>
<feature type="site" description="Important for autoinhibition of adenylyltransferase activity" evidence="2">
    <location>
        <position position="157"/>
    </location>
</feature>
<dbReference type="Proteomes" id="UP000590542">
    <property type="component" value="Unassembled WGS sequence"/>
</dbReference>
<dbReference type="InterPro" id="IPR036390">
    <property type="entry name" value="WH_DNA-bd_sf"/>
</dbReference>